<evidence type="ECO:0000256" key="1">
    <source>
        <dbReference type="ARBA" id="ARBA00006484"/>
    </source>
</evidence>
<evidence type="ECO:0000256" key="3">
    <source>
        <dbReference type="SAM" id="MobiDB-lite"/>
    </source>
</evidence>
<reference evidence="4 5" key="1">
    <citation type="submission" date="2021-05" db="EMBL/GenBank/DDBJ databases">
        <title>Kineosporia and Streptomyces sp. nov. two new marine actinobacteria isolated from Coral.</title>
        <authorList>
            <person name="Buangrab K."/>
            <person name="Sutthacheep M."/>
            <person name="Yeemin T."/>
            <person name="Harunari E."/>
            <person name="Igarashi Y."/>
            <person name="Kanchanasin P."/>
            <person name="Tanasupawat S."/>
            <person name="Phongsopitanun W."/>
        </authorList>
    </citation>
    <scope>NUCLEOTIDE SEQUENCE [LARGE SCALE GENOMIC DNA]</scope>
    <source>
        <strain evidence="4 5">J2-2</strain>
    </source>
</reference>
<dbReference type="EMBL" id="JAHBAY010000018">
    <property type="protein sequence ID" value="MBT0773557.1"/>
    <property type="molecule type" value="Genomic_DNA"/>
</dbReference>
<accession>A0ABS5TRX6</accession>
<dbReference type="PANTHER" id="PTHR43157">
    <property type="entry name" value="PHOSPHATIDYLINOSITOL-GLYCAN BIOSYNTHESIS CLASS F PROTEIN-RELATED"/>
    <property type="match status" value="1"/>
</dbReference>
<name>A0ABS5TRX6_9ACTN</name>
<protein>
    <submittedName>
        <fullName evidence="4">SDR family NAD(P)-dependent oxidoreductase</fullName>
    </submittedName>
</protein>
<keyword evidence="2" id="KW-0560">Oxidoreductase</keyword>
<comment type="caution">
    <text evidence="4">The sequence shown here is derived from an EMBL/GenBank/DDBJ whole genome shotgun (WGS) entry which is preliminary data.</text>
</comment>
<dbReference type="Pfam" id="PF00106">
    <property type="entry name" value="adh_short"/>
    <property type="match status" value="1"/>
</dbReference>
<dbReference type="PROSITE" id="PS00061">
    <property type="entry name" value="ADH_SHORT"/>
    <property type="match status" value="1"/>
</dbReference>
<gene>
    <name evidence="4" type="ORF">KIH74_31720</name>
</gene>
<proteinExistence type="inferred from homology"/>
<sequence>MARSDDEQLPDQHGRVIVVTGGNSGIGAVAATRLAARGARVVLACRDVGKGARAAAAMPGDVRVLRLDLADLTSVRAFAAAFEEEVGSAHVLVNNAGVMAVPQATTADGFELHLGTNFLGPFALTGLLLPCLTERVVTLSSVVHRRGRIDLDDLNWERRRYARWGAYAQSKLADLLFARELQRRLAATGSALLSLAAHPGISPTQLTRHTGSRVQNTVLTISSRLAGHPAERGALPLLHATTATDVAPGGYYGPTGPGEMRGQPGPASSSSASHDATVAAQLWSRAEELTGVSYP</sequence>
<dbReference type="InterPro" id="IPR002347">
    <property type="entry name" value="SDR_fam"/>
</dbReference>
<dbReference type="PANTHER" id="PTHR43157:SF31">
    <property type="entry name" value="PHOSPHATIDYLINOSITOL-GLYCAN BIOSYNTHESIS CLASS F PROTEIN"/>
    <property type="match status" value="1"/>
</dbReference>
<dbReference type="Proteomes" id="UP001197247">
    <property type="component" value="Unassembled WGS sequence"/>
</dbReference>
<dbReference type="InterPro" id="IPR020904">
    <property type="entry name" value="Sc_DH/Rdtase_CS"/>
</dbReference>
<dbReference type="PRINTS" id="PR00081">
    <property type="entry name" value="GDHRDH"/>
</dbReference>
<dbReference type="Gene3D" id="3.40.50.720">
    <property type="entry name" value="NAD(P)-binding Rossmann-like Domain"/>
    <property type="match status" value="1"/>
</dbReference>
<feature type="region of interest" description="Disordered" evidence="3">
    <location>
        <begin position="248"/>
        <end position="279"/>
    </location>
</feature>
<dbReference type="SUPFAM" id="SSF51735">
    <property type="entry name" value="NAD(P)-binding Rossmann-fold domains"/>
    <property type="match status" value="1"/>
</dbReference>
<feature type="compositionally biased region" description="Low complexity" evidence="3">
    <location>
        <begin position="267"/>
        <end position="279"/>
    </location>
</feature>
<comment type="similarity">
    <text evidence="1">Belongs to the short-chain dehydrogenases/reductases (SDR) family.</text>
</comment>
<keyword evidence="5" id="KW-1185">Reference proteome</keyword>
<dbReference type="InterPro" id="IPR036291">
    <property type="entry name" value="NAD(P)-bd_dom_sf"/>
</dbReference>
<dbReference type="NCBIfam" id="NF004846">
    <property type="entry name" value="PRK06197.1"/>
    <property type="match status" value="1"/>
</dbReference>
<evidence type="ECO:0000256" key="2">
    <source>
        <dbReference type="ARBA" id="ARBA00023002"/>
    </source>
</evidence>
<organism evidence="4 5">
    <name type="scientific">Kineosporia corallincola</name>
    <dbReference type="NCBI Taxonomy" id="2835133"/>
    <lineage>
        <taxon>Bacteria</taxon>
        <taxon>Bacillati</taxon>
        <taxon>Actinomycetota</taxon>
        <taxon>Actinomycetes</taxon>
        <taxon>Kineosporiales</taxon>
        <taxon>Kineosporiaceae</taxon>
        <taxon>Kineosporia</taxon>
    </lineage>
</organism>
<evidence type="ECO:0000313" key="5">
    <source>
        <dbReference type="Proteomes" id="UP001197247"/>
    </source>
</evidence>
<dbReference type="RefSeq" id="WP_214160096.1">
    <property type="nucleotide sequence ID" value="NZ_JAHBAY010000018.1"/>
</dbReference>
<evidence type="ECO:0000313" key="4">
    <source>
        <dbReference type="EMBL" id="MBT0773557.1"/>
    </source>
</evidence>